<dbReference type="InterPro" id="IPR008792">
    <property type="entry name" value="PQQD"/>
</dbReference>
<accession>A0A561V9S8</accession>
<gene>
    <name evidence="1" type="ORF">FHU35_11986</name>
</gene>
<dbReference type="NCBIfam" id="NF033530">
    <property type="entry name" value="lasso_PqqD_Strm"/>
    <property type="match status" value="1"/>
</dbReference>
<organism evidence="1 2">
    <name type="scientific">Saccharopolyspora dendranthemae</name>
    <dbReference type="NCBI Taxonomy" id="1181886"/>
    <lineage>
        <taxon>Bacteria</taxon>
        <taxon>Bacillati</taxon>
        <taxon>Actinomycetota</taxon>
        <taxon>Actinomycetes</taxon>
        <taxon>Pseudonocardiales</taxon>
        <taxon>Pseudonocardiaceae</taxon>
        <taxon>Saccharopolyspora</taxon>
    </lineage>
</organism>
<dbReference type="RefSeq" id="WP_145737153.1">
    <property type="nucleotide sequence ID" value="NZ_VIWX01000001.1"/>
</dbReference>
<dbReference type="InterPro" id="IPR041881">
    <property type="entry name" value="PqqD_sf"/>
</dbReference>
<dbReference type="AlphaFoldDB" id="A0A561V9S8"/>
<dbReference type="EMBL" id="VIWX01000001">
    <property type="protein sequence ID" value="TWG08367.1"/>
    <property type="molecule type" value="Genomic_DNA"/>
</dbReference>
<keyword evidence="2" id="KW-1185">Reference proteome</keyword>
<sequence length="83" mass="9188">MRVRDDMSAVHTEYGVVLLDETRGRYWKLSATAGIVLDALRDGGTEADAVAELTNRFAVDEQRAHRDVRALVTRFGELGVVQA</sequence>
<comment type="caution">
    <text evidence="1">The sequence shown here is derived from an EMBL/GenBank/DDBJ whole genome shotgun (WGS) entry which is preliminary data.</text>
</comment>
<name>A0A561V9S8_9PSEU</name>
<dbReference type="Proteomes" id="UP000316184">
    <property type="component" value="Unassembled WGS sequence"/>
</dbReference>
<evidence type="ECO:0000313" key="2">
    <source>
        <dbReference type="Proteomes" id="UP000316184"/>
    </source>
</evidence>
<evidence type="ECO:0000313" key="1">
    <source>
        <dbReference type="EMBL" id="TWG08367.1"/>
    </source>
</evidence>
<proteinExistence type="predicted"/>
<dbReference type="Gene3D" id="1.10.10.1150">
    <property type="entry name" value="Coenzyme PQQ synthesis protein D (PqqD)"/>
    <property type="match status" value="1"/>
</dbReference>
<dbReference type="Pfam" id="PF05402">
    <property type="entry name" value="PqqD"/>
    <property type="match status" value="1"/>
</dbReference>
<reference evidence="1 2" key="1">
    <citation type="submission" date="2019-06" db="EMBL/GenBank/DDBJ databases">
        <title>Sequencing the genomes of 1000 actinobacteria strains.</title>
        <authorList>
            <person name="Klenk H.-P."/>
        </authorList>
    </citation>
    <scope>NUCLEOTIDE SEQUENCE [LARGE SCALE GENOMIC DNA]</scope>
    <source>
        <strain evidence="1 2">DSM 46699</strain>
    </source>
</reference>
<protein>
    <submittedName>
        <fullName evidence="1">Coenzyme PQQ synthesis protein D (PqqD)</fullName>
    </submittedName>
</protein>
<dbReference type="OrthoDB" id="5195143at2"/>